<evidence type="ECO:0000256" key="10">
    <source>
        <dbReference type="NCBIfam" id="TIGR00232"/>
    </source>
</evidence>
<gene>
    <name evidence="12" type="primary">tkt</name>
    <name evidence="12" type="ORF">RM533_12100</name>
</gene>
<evidence type="ECO:0000256" key="3">
    <source>
        <dbReference type="ARBA" id="ARBA00007131"/>
    </source>
</evidence>
<dbReference type="InterPro" id="IPR005478">
    <property type="entry name" value="Transketolase_bac-like"/>
</dbReference>
<dbReference type="SUPFAM" id="SSF52518">
    <property type="entry name" value="Thiamin diphosphate-binding fold (THDP-binding)"/>
    <property type="match status" value="2"/>
</dbReference>
<accession>A0ABU2ZJX6</accession>
<evidence type="ECO:0000256" key="2">
    <source>
        <dbReference type="ARBA" id="ARBA00001964"/>
    </source>
</evidence>
<dbReference type="NCBIfam" id="TIGR00232">
    <property type="entry name" value="tktlase_bact"/>
    <property type="match status" value="1"/>
</dbReference>
<dbReference type="PANTHER" id="PTHR43522:SF2">
    <property type="entry name" value="TRANSKETOLASE 1-RELATED"/>
    <property type="match status" value="1"/>
</dbReference>
<dbReference type="GO" id="GO:0004802">
    <property type="term" value="F:transketolase activity"/>
    <property type="evidence" value="ECO:0007669"/>
    <property type="project" value="UniProtKB-EC"/>
</dbReference>
<evidence type="ECO:0000256" key="4">
    <source>
        <dbReference type="ARBA" id="ARBA00013152"/>
    </source>
</evidence>
<dbReference type="InterPro" id="IPR005475">
    <property type="entry name" value="Transketolase-like_Pyr-bd"/>
</dbReference>
<evidence type="ECO:0000256" key="1">
    <source>
        <dbReference type="ARBA" id="ARBA00001946"/>
    </source>
</evidence>
<dbReference type="Pfam" id="PF00456">
    <property type="entry name" value="Transketolase_N"/>
    <property type="match status" value="1"/>
</dbReference>
<dbReference type="SMART" id="SM00861">
    <property type="entry name" value="Transket_pyr"/>
    <property type="match status" value="1"/>
</dbReference>
<comment type="cofactor">
    <cofactor evidence="1">
        <name>Mg(2+)</name>
        <dbReference type="ChEBI" id="CHEBI:18420"/>
    </cofactor>
</comment>
<feature type="domain" description="Transketolase-like pyrimidine-binding" evidence="11">
    <location>
        <begin position="349"/>
        <end position="520"/>
    </location>
</feature>
<comment type="catalytic activity">
    <reaction evidence="9">
        <text>D-sedoheptulose 7-phosphate + D-glyceraldehyde 3-phosphate = aldehydo-D-ribose 5-phosphate + D-xylulose 5-phosphate</text>
        <dbReference type="Rhea" id="RHEA:10508"/>
        <dbReference type="ChEBI" id="CHEBI:57483"/>
        <dbReference type="ChEBI" id="CHEBI:57737"/>
        <dbReference type="ChEBI" id="CHEBI:58273"/>
        <dbReference type="ChEBI" id="CHEBI:59776"/>
        <dbReference type="EC" id="2.2.1.1"/>
    </reaction>
</comment>
<keyword evidence="5 12" id="KW-0808">Transferase</keyword>
<dbReference type="InterPro" id="IPR029061">
    <property type="entry name" value="THDP-binding"/>
</dbReference>
<evidence type="ECO:0000256" key="6">
    <source>
        <dbReference type="ARBA" id="ARBA00022723"/>
    </source>
</evidence>
<keyword evidence="13" id="KW-1185">Reference proteome</keyword>
<dbReference type="InterPro" id="IPR049557">
    <property type="entry name" value="Transketolase_CS"/>
</dbReference>
<dbReference type="InterPro" id="IPR005474">
    <property type="entry name" value="Transketolase_N"/>
</dbReference>
<protein>
    <recommendedName>
        <fullName evidence="4 10">Transketolase</fullName>
        <ecNumber evidence="4 10">2.2.1.1</ecNumber>
    </recommendedName>
</protein>
<evidence type="ECO:0000313" key="12">
    <source>
        <dbReference type="EMBL" id="MDT0576912.1"/>
    </source>
</evidence>
<dbReference type="CDD" id="cd02012">
    <property type="entry name" value="TPP_TK"/>
    <property type="match status" value="1"/>
</dbReference>
<reference evidence="12 13" key="1">
    <citation type="submission" date="2023-09" db="EMBL/GenBank/DDBJ databases">
        <authorList>
            <person name="Rey-Velasco X."/>
        </authorList>
    </citation>
    <scope>NUCLEOTIDE SEQUENCE [LARGE SCALE GENOMIC DNA]</scope>
    <source>
        <strain evidence="12 13">F390</strain>
    </source>
</reference>
<dbReference type="Gene3D" id="3.40.50.920">
    <property type="match status" value="1"/>
</dbReference>
<dbReference type="InterPro" id="IPR033247">
    <property type="entry name" value="Transketolase_fam"/>
</dbReference>
<dbReference type="PANTHER" id="PTHR43522">
    <property type="entry name" value="TRANSKETOLASE"/>
    <property type="match status" value="1"/>
</dbReference>
<comment type="cofactor">
    <cofactor evidence="2">
        <name>thiamine diphosphate</name>
        <dbReference type="ChEBI" id="CHEBI:58937"/>
    </cofactor>
</comment>
<evidence type="ECO:0000256" key="5">
    <source>
        <dbReference type="ARBA" id="ARBA00022679"/>
    </source>
</evidence>
<dbReference type="EC" id="2.2.1.1" evidence="4 10"/>
<dbReference type="CDD" id="cd07033">
    <property type="entry name" value="TPP_PYR_DXS_TK_like"/>
    <property type="match status" value="1"/>
</dbReference>
<keyword evidence="7" id="KW-0460">Magnesium</keyword>
<dbReference type="Pfam" id="PF02779">
    <property type="entry name" value="Transket_pyr"/>
    <property type="match status" value="1"/>
</dbReference>
<dbReference type="InterPro" id="IPR055152">
    <property type="entry name" value="Transketolase-like_C_2"/>
</dbReference>
<evidence type="ECO:0000256" key="9">
    <source>
        <dbReference type="ARBA" id="ARBA00049473"/>
    </source>
</evidence>
<sequence length="662" mass="71393">MTIDQSRLSQMANAIRVLSMDAVQEANSGHPGMPMGMADVATLLWSEYLVFDPAAPEWLDRDRFVLSAGHGSMLIYALLHLSGYDRPTMEDIRNFRQLGSPCAGHPENFLLDGVECTTGPLGQGFAMAVGMAIAERHLNARFGDDLVDHRTWTIAGDGCLMEGINHEAVGLAGHLELGKFNVLWDDNNITIDGSTALSTSEDIGARFAAAGWHVVRCDGHDFADIRRAMDEAIADERPSLIACKTIIGKGSPGKQGTAATHGSALGESEIAAVRANLDWTAAAFDIPPQVVADWRSTGDRGRTAREAWTARLQGNPAGRAYEEIMRGALPALEGWEDYKTQLASDMPRMATRKASEAALGVLTAAVPAMVGGSADLTGSNNTKTAATTPLTAKDYSGRYLYYGIREFGMAAAMNGMALHGGIIPYGGTFLVFADYCRPAIRLSALQNAQAIYVMTHDSIGLGEDGPTHQPIEHLQSLRMIPNLLVFRPADAIETAECWELALQNRSRPSLLALSRQDLPALRTEAQENRSARGAYRVRTADAARRVVLIATGSEVQLALDVAEVLEAQGVGTDVVSMVCTQLFDEQDKLYRDDILPHVKPSDILRVSIEAGTTFGWERYTMVDGLSIGIDRFGASGPATALFDKFGFTTEAIVPQIKARLGI</sequence>
<comment type="similarity">
    <text evidence="3">Belongs to the transketolase family.</text>
</comment>
<evidence type="ECO:0000256" key="7">
    <source>
        <dbReference type="ARBA" id="ARBA00022842"/>
    </source>
</evidence>
<dbReference type="Proteomes" id="UP001259803">
    <property type="component" value="Unassembled WGS sequence"/>
</dbReference>
<evidence type="ECO:0000313" key="13">
    <source>
        <dbReference type="Proteomes" id="UP001259803"/>
    </source>
</evidence>
<dbReference type="EMBL" id="JAVRHS010000013">
    <property type="protein sequence ID" value="MDT0576912.1"/>
    <property type="molecule type" value="Genomic_DNA"/>
</dbReference>
<evidence type="ECO:0000259" key="11">
    <source>
        <dbReference type="SMART" id="SM00861"/>
    </source>
</evidence>
<dbReference type="RefSeq" id="WP_311341488.1">
    <property type="nucleotide sequence ID" value="NZ_JAVRHS010000013.1"/>
</dbReference>
<keyword evidence="8" id="KW-0786">Thiamine pyrophosphate</keyword>
<organism evidence="12 13">
    <name type="scientific">Croceicoccus esteveae</name>
    <dbReference type="NCBI Taxonomy" id="3075597"/>
    <lineage>
        <taxon>Bacteria</taxon>
        <taxon>Pseudomonadati</taxon>
        <taxon>Pseudomonadota</taxon>
        <taxon>Alphaproteobacteria</taxon>
        <taxon>Sphingomonadales</taxon>
        <taxon>Erythrobacteraceae</taxon>
        <taxon>Croceicoccus</taxon>
    </lineage>
</organism>
<dbReference type="PROSITE" id="PS00801">
    <property type="entry name" value="TRANSKETOLASE_1"/>
    <property type="match status" value="1"/>
</dbReference>
<proteinExistence type="inferred from homology"/>
<name>A0ABU2ZJX6_9SPHN</name>
<comment type="caution">
    <text evidence="12">The sequence shown here is derived from an EMBL/GenBank/DDBJ whole genome shotgun (WGS) entry which is preliminary data.</text>
</comment>
<dbReference type="Gene3D" id="3.40.50.970">
    <property type="match status" value="2"/>
</dbReference>
<keyword evidence="6" id="KW-0479">Metal-binding</keyword>
<dbReference type="InterPro" id="IPR009014">
    <property type="entry name" value="Transketo_C/PFOR_II"/>
</dbReference>
<dbReference type="SUPFAM" id="SSF52922">
    <property type="entry name" value="TK C-terminal domain-like"/>
    <property type="match status" value="1"/>
</dbReference>
<dbReference type="Pfam" id="PF22613">
    <property type="entry name" value="Transketolase_C_1"/>
    <property type="match status" value="1"/>
</dbReference>
<evidence type="ECO:0000256" key="8">
    <source>
        <dbReference type="ARBA" id="ARBA00023052"/>
    </source>
</evidence>